<evidence type="ECO:0000313" key="4">
    <source>
        <dbReference type="EMBL" id="CAD9078241.1"/>
    </source>
</evidence>
<organism evidence="4">
    <name type="scientific">Percolomonas cosmopolitus</name>
    <dbReference type="NCBI Taxonomy" id="63605"/>
    <lineage>
        <taxon>Eukaryota</taxon>
        <taxon>Discoba</taxon>
        <taxon>Heterolobosea</taxon>
        <taxon>Tetramitia</taxon>
        <taxon>Eutetramitia</taxon>
        <taxon>Percolomonadidae</taxon>
        <taxon>Percolomonas</taxon>
    </lineage>
</organism>
<keyword evidence="3" id="KW-0732">Signal</keyword>
<feature type="chain" id="PRO_5030957472" description="Phospholipase A2" evidence="3">
    <location>
        <begin position="22"/>
        <end position="212"/>
    </location>
</feature>
<protein>
    <recommendedName>
        <fullName evidence="5">Phospholipase A2</fullName>
    </recommendedName>
</protein>
<evidence type="ECO:0008006" key="5">
    <source>
        <dbReference type="Google" id="ProtNLM"/>
    </source>
</evidence>
<dbReference type="InterPro" id="IPR033113">
    <property type="entry name" value="PLA2_histidine"/>
</dbReference>
<dbReference type="Gene3D" id="1.20.90.10">
    <property type="entry name" value="Phospholipase A2 domain"/>
    <property type="match status" value="1"/>
</dbReference>
<dbReference type="GO" id="GO:0005576">
    <property type="term" value="C:extracellular region"/>
    <property type="evidence" value="ECO:0007669"/>
    <property type="project" value="UniProtKB-SubCell"/>
</dbReference>
<gene>
    <name evidence="4" type="ORF">PCOS0759_LOCUS1473</name>
</gene>
<dbReference type="GO" id="GO:0050482">
    <property type="term" value="P:arachidonate secretion"/>
    <property type="evidence" value="ECO:0007669"/>
    <property type="project" value="InterPro"/>
</dbReference>
<feature type="signal peptide" evidence="3">
    <location>
        <begin position="1"/>
        <end position="21"/>
    </location>
</feature>
<proteinExistence type="predicted"/>
<dbReference type="GO" id="GO:0004623">
    <property type="term" value="F:phospholipase A2 activity"/>
    <property type="evidence" value="ECO:0007669"/>
    <property type="project" value="InterPro"/>
</dbReference>
<dbReference type="AlphaFoldDB" id="A0A7S1PH74"/>
<evidence type="ECO:0000256" key="2">
    <source>
        <dbReference type="ARBA" id="ARBA00022525"/>
    </source>
</evidence>
<sequence>MSPLSNLLLLILAAFLVYASCDEIATTAATETSPNPVPSSDATLDEFGSKTFKEVVAHYRAAYPEPVSDEDFQEVETAALALDSLYKQDNGRAAFATWTTTEERERFSWKMCISLWGRFCGPGYCDGGKWDNCSNSRGNQLGCNFRGSIKDSVDSCCREHDKCCVYARAQNGCSHCRSSMVSCLDRANTSGFSEGAMRIAMKTFFKSRSGCC</sequence>
<dbReference type="GO" id="GO:0006644">
    <property type="term" value="P:phospholipid metabolic process"/>
    <property type="evidence" value="ECO:0007669"/>
    <property type="project" value="InterPro"/>
</dbReference>
<evidence type="ECO:0000256" key="3">
    <source>
        <dbReference type="SAM" id="SignalP"/>
    </source>
</evidence>
<dbReference type="InterPro" id="IPR036444">
    <property type="entry name" value="PLipase_A2_dom_sf"/>
</dbReference>
<comment type="subcellular location">
    <subcellularLocation>
        <location evidence="1">Secreted</location>
    </subcellularLocation>
</comment>
<evidence type="ECO:0000256" key="1">
    <source>
        <dbReference type="ARBA" id="ARBA00004613"/>
    </source>
</evidence>
<name>A0A7S1PH74_9EUKA</name>
<accession>A0A7S1PH74</accession>
<keyword evidence="2" id="KW-0964">Secreted</keyword>
<dbReference type="PROSITE" id="PS00118">
    <property type="entry name" value="PA2_HIS"/>
    <property type="match status" value="1"/>
</dbReference>
<reference evidence="4" key="1">
    <citation type="submission" date="2021-01" db="EMBL/GenBank/DDBJ databases">
        <authorList>
            <person name="Corre E."/>
            <person name="Pelletier E."/>
            <person name="Niang G."/>
            <person name="Scheremetjew M."/>
            <person name="Finn R."/>
            <person name="Kale V."/>
            <person name="Holt S."/>
            <person name="Cochrane G."/>
            <person name="Meng A."/>
            <person name="Brown T."/>
            <person name="Cohen L."/>
        </authorList>
    </citation>
    <scope>NUCLEOTIDE SEQUENCE</scope>
    <source>
        <strain evidence="4">WS</strain>
    </source>
</reference>
<dbReference type="EMBL" id="HBGD01001760">
    <property type="protein sequence ID" value="CAD9078241.1"/>
    <property type="molecule type" value="Transcribed_RNA"/>
</dbReference>